<dbReference type="PANTHER" id="PTHR42870:SF1">
    <property type="entry name" value="NON-SPECIFIC LIPID-TRANSFER PROTEIN-LIKE 2"/>
    <property type="match status" value="1"/>
</dbReference>
<evidence type="ECO:0000313" key="5">
    <source>
        <dbReference type="Proteomes" id="UP001479436"/>
    </source>
</evidence>
<evidence type="ECO:0000313" key="4">
    <source>
        <dbReference type="EMBL" id="KAK9703644.1"/>
    </source>
</evidence>
<dbReference type="InterPro" id="IPR020615">
    <property type="entry name" value="Thiolase_acyl_enz_int_AS"/>
</dbReference>
<dbReference type="Gene3D" id="3.40.47.10">
    <property type="match status" value="1"/>
</dbReference>
<gene>
    <name evidence="4" type="ORF">K7432_010620</name>
</gene>
<dbReference type="InterPro" id="IPR020616">
    <property type="entry name" value="Thiolase_N"/>
</dbReference>
<evidence type="ECO:0000259" key="3">
    <source>
        <dbReference type="Pfam" id="PF22691"/>
    </source>
</evidence>
<evidence type="ECO:0000259" key="2">
    <source>
        <dbReference type="Pfam" id="PF00108"/>
    </source>
</evidence>
<dbReference type="Pfam" id="PF22691">
    <property type="entry name" value="Thiolase_C_1"/>
    <property type="match status" value="1"/>
</dbReference>
<accession>A0ABR2VVM4</accession>
<feature type="domain" description="Thiolase N-terminal" evidence="2">
    <location>
        <begin position="6"/>
        <end position="207"/>
    </location>
</feature>
<feature type="domain" description="Thiolase C-terminal" evidence="3">
    <location>
        <begin position="268"/>
        <end position="407"/>
    </location>
</feature>
<dbReference type="CDD" id="cd00829">
    <property type="entry name" value="SCP-x_thiolase"/>
    <property type="match status" value="1"/>
</dbReference>
<proteinExistence type="predicted"/>
<dbReference type="InterPro" id="IPR055140">
    <property type="entry name" value="Thiolase_C_2"/>
</dbReference>
<dbReference type="InterPro" id="IPR016039">
    <property type="entry name" value="Thiolase-like"/>
</dbReference>
<organism evidence="4 5">
    <name type="scientific">Basidiobolus ranarum</name>
    <dbReference type="NCBI Taxonomy" id="34480"/>
    <lineage>
        <taxon>Eukaryota</taxon>
        <taxon>Fungi</taxon>
        <taxon>Fungi incertae sedis</taxon>
        <taxon>Zoopagomycota</taxon>
        <taxon>Entomophthoromycotina</taxon>
        <taxon>Basidiobolomycetes</taxon>
        <taxon>Basidiobolales</taxon>
        <taxon>Basidiobolaceae</taxon>
        <taxon>Basidiobolus</taxon>
    </lineage>
</organism>
<dbReference type="SUPFAM" id="SSF53901">
    <property type="entry name" value="Thiolase-like"/>
    <property type="match status" value="1"/>
</dbReference>
<sequence>MRRTFVVGVGLTDFERPLTTDKEYFELGKEAGQKALADAGIKFELVDAAVCSYCYGEPTCGQRTVYELGLTGIPIFNVNNNCSSGSSALMLARNLIRSGYQCTIAIGFEKMERGLTIKYTDRESPVQRHFDAVSKLGGTNNPISENMNSMTSGVINMFSGAAVEHSKRYGTTFDQVAKISYKNHKQSTHNPHAMVRGEIPLDLIKSQRKLLADFITSPMAAPTADGSAAVLVCSEEFVRTHNLQSKAVEILAQHMTTDTSDSFDTDLTNLCGYSMAQRAAQACYEETGYSAKDMDVIELHDCFSSTELIMYEALGLCKPGEAGKLVDEMTWETNEHGGEFAVLGNRWVVNPSGGLESKGHPIGATGLAQCAELCWQLRNLAGKRQVPNAHTALQHNFGLGSACVVTIYRKPFDLQSLPPFPYIPKL</sequence>
<comment type="caution">
    <text evidence="4">The sequence shown here is derived from an EMBL/GenBank/DDBJ whole genome shotgun (WGS) entry which is preliminary data.</text>
</comment>
<name>A0ABR2VVM4_9FUNG</name>
<dbReference type="InterPro" id="IPR002155">
    <property type="entry name" value="Thiolase"/>
</dbReference>
<protein>
    <submittedName>
        <fullName evidence="4">Uncharacterized protein</fullName>
    </submittedName>
</protein>
<dbReference type="Proteomes" id="UP001479436">
    <property type="component" value="Unassembled WGS sequence"/>
</dbReference>
<reference evidence="4 5" key="1">
    <citation type="submission" date="2023-04" db="EMBL/GenBank/DDBJ databases">
        <title>Genome of Basidiobolus ranarum AG-B5.</title>
        <authorList>
            <person name="Stajich J.E."/>
            <person name="Carter-House D."/>
            <person name="Gryganskyi A."/>
        </authorList>
    </citation>
    <scope>NUCLEOTIDE SEQUENCE [LARGE SCALE GENOMIC DNA]</scope>
    <source>
        <strain evidence="4 5">AG-B5</strain>
    </source>
</reference>
<dbReference type="PANTHER" id="PTHR42870">
    <property type="entry name" value="ACETYL-COA C-ACETYLTRANSFERASE"/>
    <property type="match status" value="1"/>
</dbReference>
<dbReference type="NCBIfam" id="NF006102">
    <property type="entry name" value="PRK08256.1"/>
    <property type="match status" value="1"/>
</dbReference>
<dbReference type="Pfam" id="PF00108">
    <property type="entry name" value="Thiolase_N"/>
    <property type="match status" value="1"/>
</dbReference>
<dbReference type="PROSITE" id="PS00098">
    <property type="entry name" value="THIOLASE_1"/>
    <property type="match status" value="1"/>
</dbReference>
<dbReference type="PIRSF" id="PIRSF000429">
    <property type="entry name" value="Ac-CoA_Ac_transf"/>
    <property type="match status" value="1"/>
</dbReference>
<keyword evidence="1" id="KW-0808">Transferase</keyword>
<evidence type="ECO:0000256" key="1">
    <source>
        <dbReference type="ARBA" id="ARBA00022679"/>
    </source>
</evidence>
<keyword evidence="5" id="KW-1185">Reference proteome</keyword>
<dbReference type="EMBL" id="JASJQH010007620">
    <property type="protein sequence ID" value="KAK9703644.1"/>
    <property type="molecule type" value="Genomic_DNA"/>
</dbReference>